<dbReference type="Gene3D" id="2.40.33.20">
    <property type="entry name" value="PK beta-barrel domain-like"/>
    <property type="match status" value="1"/>
</dbReference>
<dbReference type="Pfam" id="PF03476">
    <property type="entry name" value="MOSC_N"/>
    <property type="match status" value="1"/>
</dbReference>
<gene>
    <name evidence="2" type="ORF">DJ017_08575</name>
</gene>
<evidence type="ECO:0000313" key="2">
    <source>
        <dbReference type="EMBL" id="RAK54574.1"/>
    </source>
</evidence>
<dbReference type="InterPro" id="IPR005302">
    <property type="entry name" value="MoCF_Sase_C"/>
</dbReference>
<reference evidence="3" key="1">
    <citation type="submission" date="2018-05" db="EMBL/GenBank/DDBJ databases">
        <authorList>
            <person name="Li X."/>
        </authorList>
    </citation>
    <scope>NUCLEOTIDE SEQUENCE [LARGE SCALE GENOMIC DNA]</scope>
    <source>
        <strain evidence="3">LX32</strain>
    </source>
</reference>
<dbReference type="PROSITE" id="PS51340">
    <property type="entry name" value="MOSC"/>
    <property type="match status" value="1"/>
</dbReference>
<organism evidence="2 3">
    <name type="scientific">Phenylobacterium soli</name>
    <dbReference type="NCBI Taxonomy" id="2170551"/>
    <lineage>
        <taxon>Bacteria</taxon>
        <taxon>Pseudomonadati</taxon>
        <taxon>Pseudomonadota</taxon>
        <taxon>Alphaproteobacteria</taxon>
        <taxon>Caulobacterales</taxon>
        <taxon>Caulobacteraceae</taxon>
        <taxon>Phenylobacterium</taxon>
    </lineage>
</organism>
<dbReference type="InterPro" id="IPR011037">
    <property type="entry name" value="Pyrv_Knase-like_insert_dom_sf"/>
</dbReference>
<name>A0A328AMC2_9CAUL</name>
<dbReference type="Proteomes" id="UP000249254">
    <property type="component" value="Unassembled WGS sequence"/>
</dbReference>
<dbReference type="AlphaFoldDB" id="A0A328AMC2"/>
<dbReference type="EMBL" id="QFYQ01000001">
    <property type="protein sequence ID" value="RAK54574.1"/>
    <property type="molecule type" value="Genomic_DNA"/>
</dbReference>
<dbReference type="GO" id="GO:0030170">
    <property type="term" value="F:pyridoxal phosphate binding"/>
    <property type="evidence" value="ECO:0007669"/>
    <property type="project" value="InterPro"/>
</dbReference>
<proteinExistence type="predicted"/>
<dbReference type="GO" id="GO:0030151">
    <property type="term" value="F:molybdenum ion binding"/>
    <property type="evidence" value="ECO:0007669"/>
    <property type="project" value="InterPro"/>
</dbReference>
<dbReference type="Pfam" id="PF03473">
    <property type="entry name" value="MOSC"/>
    <property type="match status" value="1"/>
</dbReference>
<dbReference type="SUPFAM" id="SSF50800">
    <property type="entry name" value="PK beta-barrel domain-like"/>
    <property type="match status" value="1"/>
</dbReference>
<dbReference type="GO" id="GO:0003824">
    <property type="term" value="F:catalytic activity"/>
    <property type="evidence" value="ECO:0007669"/>
    <property type="project" value="InterPro"/>
</dbReference>
<sequence length="264" mass="28196">MSGLVAGLFRHPVKGFTPEPLQAVDLAPGQGFPGDRIYAVENGPSGFDPDAPAFVPKQKFTVLAALPKVGLVRTRYHDASGEMEASAPGAAPFFGKLAEEAGRAAFAAWLTAFLGEEATGPLKVVAAPDPWRFTDHPLGQVSIINLASVADLSRRMGVELDPLRFRANLYVEGWPAWAENDWTGRRLMLGWGEAEVFKPIVRCAATEVNPATAERDAQIPKALFDAFGHMNCGIYVRMTKAGRLGLGDAVTIPQAEGAAQEALA</sequence>
<dbReference type="RefSeq" id="WP_111528325.1">
    <property type="nucleotide sequence ID" value="NZ_JBHRSG010000004.1"/>
</dbReference>
<evidence type="ECO:0000259" key="1">
    <source>
        <dbReference type="PROSITE" id="PS51340"/>
    </source>
</evidence>
<accession>A0A328AMC2</accession>
<dbReference type="OrthoDB" id="581532at2"/>
<feature type="domain" description="MOSC" evidence="1">
    <location>
        <begin position="102"/>
        <end position="253"/>
    </location>
</feature>
<protein>
    <submittedName>
        <fullName evidence="2">MOSC domain-containing protein</fullName>
    </submittedName>
</protein>
<dbReference type="InterPro" id="IPR005303">
    <property type="entry name" value="MOCOS_middle"/>
</dbReference>
<keyword evidence="3" id="KW-1185">Reference proteome</keyword>
<evidence type="ECO:0000313" key="3">
    <source>
        <dbReference type="Proteomes" id="UP000249254"/>
    </source>
</evidence>
<comment type="caution">
    <text evidence="2">The sequence shown here is derived from an EMBL/GenBank/DDBJ whole genome shotgun (WGS) entry which is preliminary data.</text>
</comment>